<evidence type="ECO:0000313" key="2">
    <source>
        <dbReference type="EMBL" id="PJZ68160.1"/>
    </source>
</evidence>
<evidence type="ECO:0000313" key="3">
    <source>
        <dbReference type="EMBL" id="PJZ71938.1"/>
    </source>
</evidence>
<dbReference type="OrthoDB" id="336616at2"/>
<keyword evidence="1" id="KW-1133">Transmembrane helix</keyword>
<comment type="caution">
    <text evidence="3">The sequence shown here is derived from an EMBL/GenBank/DDBJ whole genome shotgun (WGS) entry which is preliminary data.</text>
</comment>
<dbReference type="EMBL" id="NPDY01000031">
    <property type="protein sequence ID" value="PJZ68160.1"/>
    <property type="molecule type" value="Genomic_DNA"/>
</dbReference>
<dbReference type="NCBIfam" id="NF047612">
    <property type="entry name" value="LIC_10740_fam"/>
    <property type="match status" value="1"/>
</dbReference>
<proteinExistence type="predicted"/>
<dbReference type="RefSeq" id="WP_100715420.1">
    <property type="nucleotide sequence ID" value="NZ_NPDY01000031.1"/>
</dbReference>
<protein>
    <submittedName>
        <fullName evidence="3">Uncharacterized protein</fullName>
    </submittedName>
</protein>
<name>A0A2M9ZIQ3_9LEPT</name>
<dbReference type="AlphaFoldDB" id="A0A2M9ZIQ3"/>
<dbReference type="Proteomes" id="UP000231962">
    <property type="component" value="Unassembled WGS sequence"/>
</dbReference>
<feature type="transmembrane region" description="Helical" evidence="1">
    <location>
        <begin position="44"/>
        <end position="64"/>
    </location>
</feature>
<gene>
    <name evidence="2" type="ORF">CH360_17615</name>
    <name evidence="3" type="ORF">CH373_17045</name>
</gene>
<accession>A0A2M9ZIQ3</accession>
<dbReference type="EMBL" id="NPDZ01000016">
    <property type="protein sequence ID" value="PJZ71938.1"/>
    <property type="molecule type" value="Genomic_DNA"/>
</dbReference>
<dbReference type="Proteomes" id="UP000231990">
    <property type="component" value="Unassembled WGS sequence"/>
</dbReference>
<keyword evidence="1" id="KW-0472">Membrane</keyword>
<evidence type="ECO:0000313" key="5">
    <source>
        <dbReference type="Proteomes" id="UP000231990"/>
    </source>
</evidence>
<evidence type="ECO:0000313" key="4">
    <source>
        <dbReference type="Proteomes" id="UP000231962"/>
    </source>
</evidence>
<reference evidence="4 5" key="1">
    <citation type="submission" date="2017-07" db="EMBL/GenBank/DDBJ databases">
        <title>Leptospira spp. isolated from tropical soils.</title>
        <authorList>
            <person name="Thibeaux R."/>
            <person name="Iraola G."/>
            <person name="Ferres I."/>
            <person name="Bierque E."/>
            <person name="Girault D."/>
            <person name="Soupe-Gilbert M.-E."/>
            <person name="Picardeau M."/>
            <person name="Goarant C."/>
        </authorList>
    </citation>
    <scope>NUCLEOTIDE SEQUENCE [LARGE SCALE GENOMIC DNA]</scope>
    <source>
        <strain evidence="3 5">FH1-B-B1</strain>
        <strain evidence="2 4">FH1-B-C1</strain>
    </source>
</reference>
<evidence type="ECO:0000256" key="1">
    <source>
        <dbReference type="SAM" id="Phobius"/>
    </source>
</evidence>
<keyword evidence="1" id="KW-0812">Transmembrane</keyword>
<organism evidence="3 5">
    <name type="scientific">Leptospira perolatii</name>
    <dbReference type="NCBI Taxonomy" id="2023191"/>
    <lineage>
        <taxon>Bacteria</taxon>
        <taxon>Pseudomonadati</taxon>
        <taxon>Spirochaetota</taxon>
        <taxon>Spirochaetia</taxon>
        <taxon>Leptospirales</taxon>
        <taxon>Leptospiraceae</taxon>
        <taxon>Leptospira</taxon>
    </lineage>
</organism>
<keyword evidence="4" id="KW-1185">Reference proteome</keyword>
<sequence>MNWQKIKEGFRKVWDPISARWAALYGKIFQIATLPVSSPEGKRILFLTYSWILVSLFITGFVLAGKSPFKLLIPFSLYDLPNSDPRKEVTLYGSDGEGSVSPIRRKVLLTGDDFRHDALSLIGEVGESSYFDHTVGQSSNQFKSLKKLPNLQFSVIALWKRGNVLIIDLRKSSLEDILSEMKFRIDYTYASQMTEEAKSSEINRRKLALLSSAFLAAEKTLFENFPDLQTIEYRLSGQLDQISGLSYSLNEKHVR</sequence>